<feature type="compositionally biased region" description="Low complexity" evidence="1">
    <location>
        <begin position="92"/>
        <end position="102"/>
    </location>
</feature>
<protein>
    <submittedName>
        <fullName evidence="2">Uncharacterized protein</fullName>
    </submittedName>
</protein>
<dbReference type="EMBL" id="BAABIM010000001">
    <property type="protein sequence ID" value="GAA4678903.1"/>
    <property type="molecule type" value="Genomic_DNA"/>
</dbReference>
<keyword evidence="3" id="KW-1185">Reference proteome</keyword>
<gene>
    <name evidence="2" type="ORF">GCM10023226_15280</name>
</gene>
<sequence length="119" mass="12872">MEVLLWLAPAAVVTAVAMAWAGWAGRQKRDVVDRDEAVRRLGAALERGRGTPGYAVPQERARTTERSTGVAVRRGTPTPPRPEPAPTPVTPVEPVEPVEPAAQTPTPAERDDRPHRRAS</sequence>
<feature type="region of interest" description="Disordered" evidence="1">
    <location>
        <begin position="48"/>
        <end position="119"/>
    </location>
</feature>
<dbReference type="RefSeq" id="WP_345264278.1">
    <property type="nucleotide sequence ID" value="NZ_BAABIM010000001.1"/>
</dbReference>
<feature type="compositionally biased region" description="Pro residues" evidence="1">
    <location>
        <begin position="77"/>
        <end position="91"/>
    </location>
</feature>
<reference evidence="3" key="1">
    <citation type="journal article" date="2019" name="Int. J. Syst. Evol. Microbiol.">
        <title>The Global Catalogue of Microorganisms (GCM) 10K type strain sequencing project: providing services to taxonomists for standard genome sequencing and annotation.</title>
        <authorList>
            <consortium name="The Broad Institute Genomics Platform"/>
            <consortium name="The Broad Institute Genome Sequencing Center for Infectious Disease"/>
            <person name="Wu L."/>
            <person name="Ma J."/>
        </authorList>
    </citation>
    <scope>NUCLEOTIDE SEQUENCE [LARGE SCALE GENOMIC DNA]</scope>
    <source>
        <strain evidence="3">JCM 18127</strain>
    </source>
</reference>
<evidence type="ECO:0000313" key="3">
    <source>
        <dbReference type="Proteomes" id="UP001500621"/>
    </source>
</evidence>
<evidence type="ECO:0000256" key="1">
    <source>
        <dbReference type="SAM" id="MobiDB-lite"/>
    </source>
</evidence>
<proteinExistence type="predicted"/>
<comment type="caution">
    <text evidence="2">The sequence shown here is derived from an EMBL/GenBank/DDBJ whole genome shotgun (WGS) entry which is preliminary data.</text>
</comment>
<evidence type="ECO:0000313" key="2">
    <source>
        <dbReference type="EMBL" id="GAA4678903.1"/>
    </source>
</evidence>
<name>A0ABP8W1N8_9ACTN</name>
<organism evidence="2 3">
    <name type="scientific">Nocardioides nanhaiensis</name>
    <dbReference type="NCBI Taxonomy" id="1476871"/>
    <lineage>
        <taxon>Bacteria</taxon>
        <taxon>Bacillati</taxon>
        <taxon>Actinomycetota</taxon>
        <taxon>Actinomycetes</taxon>
        <taxon>Propionibacteriales</taxon>
        <taxon>Nocardioidaceae</taxon>
        <taxon>Nocardioides</taxon>
    </lineage>
</organism>
<dbReference type="Proteomes" id="UP001500621">
    <property type="component" value="Unassembled WGS sequence"/>
</dbReference>
<accession>A0ABP8W1N8</accession>
<feature type="compositionally biased region" description="Basic and acidic residues" evidence="1">
    <location>
        <begin position="108"/>
        <end position="119"/>
    </location>
</feature>